<proteinExistence type="predicted"/>
<gene>
    <name evidence="1" type="ORF">HanXRQr2_Chr12g0557471</name>
</gene>
<dbReference type="AlphaFoldDB" id="A0A9K3HJF0"/>
<evidence type="ECO:0000313" key="1">
    <source>
        <dbReference type="EMBL" id="KAF5779275.1"/>
    </source>
</evidence>
<sequence length="76" mass="8851">MWTRTTISFQTQQKKIILLSLLMTYGRTPSHIHPFSNFGSCHFTYNTKVKDHIRGDPVLADCQGPLYDVFNHSFFD</sequence>
<organism evidence="1 2">
    <name type="scientific">Helianthus annuus</name>
    <name type="common">Common sunflower</name>
    <dbReference type="NCBI Taxonomy" id="4232"/>
    <lineage>
        <taxon>Eukaryota</taxon>
        <taxon>Viridiplantae</taxon>
        <taxon>Streptophyta</taxon>
        <taxon>Embryophyta</taxon>
        <taxon>Tracheophyta</taxon>
        <taxon>Spermatophyta</taxon>
        <taxon>Magnoliopsida</taxon>
        <taxon>eudicotyledons</taxon>
        <taxon>Gunneridae</taxon>
        <taxon>Pentapetalae</taxon>
        <taxon>asterids</taxon>
        <taxon>campanulids</taxon>
        <taxon>Asterales</taxon>
        <taxon>Asteraceae</taxon>
        <taxon>Asteroideae</taxon>
        <taxon>Heliantheae alliance</taxon>
        <taxon>Heliantheae</taxon>
        <taxon>Helianthus</taxon>
    </lineage>
</organism>
<reference evidence="1" key="2">
    <citation type="submission" date="2020-06" db="EMBL/GenBank/DDBJ databases">
        <title>Helianthus annuus Genome sequencing and assembly Release 2.</title>
        <authorList>
            <person name="Gouzy J."/>
            <person name="Langlade N."/>
            <person name="Munos S."/>
        </authorList>
    </citation>
    <scope>NUCLEOTIDE SEQUENCE</scope>
    <source>
        <tissue evidence="1">Leaves</tissue>
    </source>
</reference>
<dbReference type="Gramene" id="mRNA:HanXRQr2_Chr12g0557471">
    <property type="protein sequence ID" value="CDS:HanXRQr2_Chr12g0557471.1"/>
    <property type="gene ID" value="HanXRQr2_Chr12g0557471"/>
</dbReference>
<dbReference type="Proteomes" id="UP000215914">
    <property type="component" value="Unassembled WGS sequence"/>
</dbReference>
<evidence type="ECO:0000313" key="2">
    <source>
        <dbReference type="Proteomes" id="UP000215914"/>
    </source>
</evidence>
<keyword evidence="2" id="KW-1185">Reference proteome</keyword>
<reference evidence="1" key="1">
    <citation type="journal article" date="2017" name="Nature">
        <title>The sunflower genome provides insights into oil metabolism, flowering and Asterid evolution.</title>
        <authorList>
            <person name="Badouin H."/>
            <person name="Gouzy J."/>
            <person name="Grassa C.J."/>
            <person name="Murat F."/>
            <person name="Staton S.E."/>
            <person name="Cottret L."/>
            <person name="Lelandais-Briere C."/>
            <person name="Owens G.L."/>
            <person name="Carrere S."/>
            <person name="Mayjonade B."/>
            <person name="Legrand L."/>
            <person name="Gill N."/>
            <person name="Kane N.C."/>
            <person name="Bowers J.E."/>
            <person name="Hubner S."/>
            <person name="Bellec A."/>
            <person name="Berard A."/>
            <person name="Berges H."/>
            <person name="Blanchet N."/>
            <person name="Boniface M.C."/>
            <person name="Brunel D."/>
            <person name="Catrice O."/>
            <person name="Chaidir N."/>
            <person name="Claudel C."/>
            <person name="Donnadieu C."/>
            <person name="Faraut T."/>
            <person name="Fievet G."/>
            <person name="Helmstetter N."/>
            <person name="King M."/>
            <person name="Knapp S.J."/>
            <person name="Lai Z."/>
            <person name="Le Paslier M.C."/>
            <person name="Lippi Y."/>
            <person name="Lorenzon L."/>
            <person name="Mandel J.R."/>
            <person name="Marage G."/>
            <person name="Marchand G."/>
            <person name="Marquand E."/>
            <person name="Bret-Mestries E."/>
            <person name="Morien E."/>
            <person name="Nambeesan S."/>
            <person name="Nguyen T."/>
            <person name="Pegot-Espagnet P."/>
            <person name="Pouilly N."/>
            <person name="Raftis F."/>
            <person name="Sallet E."/>
            <person name="Schiex T."/>
            <person name="Thomas J."/>
            <person name="Vandecasteele C."/>
            <person name="Vares D."/>
            <person name="Vear F."/>
            <person name="Vautrin S."/>
            <person name="Crespi M."/>
            <person name="Mangin B."/>
            <person name="Burke J.M."/>
            <person name="Salse J."/>
            <person name="Munos S."/>
            <person name="Vincourt P."/>
            <person name="Rieseberg L.H."/>
            <person name="Langlade N.B."/>
        </authorList>
    </citation>
    <scope>NUCLEOTIDE SEQUENCE</scope>
    <source>
        <tissue evidence="1">Leaves</tissue>
    </source>
</reference>
<name>A0A9K3HJF0_HELAN</name>
<protein>
    <submittedName>
        <fullName evidence="1">Uncharacterized protein</fullName>
    </submittedName>
</protein>
<comment type="caution">
    <text evidence="1">The sequence shown here is derived from an EMBL/GenBank/DDBJ whole genome shotgun (WGS) entry which is preliminary data.</text>
</comment>
<accession>A0A9K3HJF0</accession>
<dbReference type="EMBL" id="MNCJ02000327">
    <property type="protein sequence ID" value="KAF5779275.1"/>
    <property type="molecule type" value="Genomic_DNA"/>
</dbReference>